<keyword evidence="2" id="KW-0238">DNA-binding</keyword>
<dbReference type="SUPFAM" id="SSF46785">
    <property type="entry name" value="Winged helix' DNA-binding domain"/>
    <property type="match status" value="1"/>
</dbReference>
<keyword evidence="6" id="KW-1185">Reference proteome</keyword>
<dbReference type="Proteomes" id="UP001143304">
    <property type="component" value="Unassembled WGS sequence"/>
</dbReference>
<evidence type="ECO:0000313" key="6">
    <source>
        <dbReference type="Proteomes" id="UP001143304"/>
    </source>
</evidence>
<proteinExistence type="predicted"/>
<evidence type="ECO:0000259" key="4">
    <source>
        <dbReference type="PROSITE" id="PS51118"/>
    </source>
</evidence>
<keyword evidence="1" id="KW-0805">Transcription regulation</keyword>
<dbReference type="PANTHER" id="PTHR33204:SF36">
    <property type="entry name" value="TRANSCRIPTIONAL REGULATORY PROTEIN"/>
    <property type="match status" value="1"/>
</dbReference>
<dbReference type="EMBL" id="SHNO01000001">
    <property type="protein sequence ID" value="MCX2977954.1"/>
    <property type="molecule type" value="Genomic_DNA"/>
</dbReference>
<gene>
    <name evidence="5" type="ORF">EYC82_11365</name>
</gene>
<protein>
    <submittedName>
        <fullName evidence="5">Transcriptional regulator</fullName>
    </submittedName>
</protein>
<feature type="domain" description="HTH hxlR-type" evidence="4">
    <location>
        <begin position="11"/>
        <end position="108"/>
    </location>
</feature>
<reference evidence="5" key="1">
    <citation type="submission" date="2019-02" db="EMBL/GenBank/DDBJ databases">
        <authorList>
            <person name="Li S.-H."/>
        </authorList>
    </citation>
    <scope>NUCLEOTIDE SEQUENCE</scope>
    <source>
        <strain evidence="5">IMCC11814</strain>
    </source>
</reference>
<dbReference type="PROSITE" id="PS51118">
    <property type="entry name" value="HTH_HXLR"/>
    <property type="match status" value="1"/>
</dbReference>
<dbReference type="InterPro" id="IPR036390">
    <property type="entry name" value="WH_DNA-bd_sf"/>
</dbReference>
<comment type="caution">
    <text evidence="5">The sequence shown here is derived from an EMBL/GenBank/DDBJ whole genome shotgun (WGS) entry which is preliminary data.</text>
</comment>
<evidence type="ECO:0000256" key="2">
    <source>
        <dbReference type="ARBA" id="ARBA00023125"/>
    </source>
</evidence>
<dbReference type="PANTHER" id="PTHR33204">
    <property type="entry name" value="TRANSCRIPTIONAL REGULATOR, MARR FAMILY"/>
    <property type="match status" value="1"/>
</dbReference>
<evidence type="ECO:0000256" key="1">
    <source>
        <dbReference type="ARBA" id="ARBA00023015"/>
    </source>
</evidence>
<dbReference type="InterPro" id="IPR002577">
    <property type="entry name" value="HTH_HxlR"/>
</dbReference>
<dbReference type="RefSeq" id="WP_279249658.1">
    <property type="nucleotide sequence ID" value="NZ_SHNO01000001.1"/>
</dbReference>
<keyword evidence="3" id="KW-0804">Transcription</keyword>
<name>A0ABT3T900_9GAMM</name>
<dbReference type="Gene3D" id="1.10.10.10">
    <property type="entry name" value="Winged helix-like DNA-binding domain superfamily/Winged helix DNA-binding domain"/>
    <property type="match status" value="1"/>
</dbReference>
<dbReference type="InterPro" id="IPR036388">
    <property type="entry name" value="WH-like_DNA-bd_sf"/>
</dbReference>
<evidence type="ECO:0000256" key="3">
    <source>
        <dbReference type="ARBA" id="ARBA00023163"/>
    </source>
</evidence>
<dbReference type="Pfam" id="PF01638">
    <property type="entry name" value="HxlR"/>
    <property type="match status" value="1"/>
</dbReference>
<evidence type="ECO:0000313" key="5">
    <source>
        <dbReference type="EMBL" id="MCX2977954.1"/>
    </source>
</evidence>
<organism evidence="5 6">
    <name type="scientific">Candidatus Marimicrobium litorale</name>
    <dbReference type="NCBI Taxonomy" id="2518991"/>
    <lineage>
        <taxon>Bacteria</taxon>
        <taxon>Pseudomonadati</taxon>
        <taxon>Pseudomonadota</taxon>
        <taxon>Gammaproteobacteria</taxon>
        <taxon>Cellvibrionales</taxon>
        <taxon>Halieaceae</taxon>
        <taxon>Marimicrobium</taxon>
    </lineage>
</organism>
<sequence>MKWQELAGQECSIARTLAVIGDRWTLMILRDLFLGASRFEEIQRSLTISRTILAARLTLLETEGVVRRLAYQQKPTRCKYKLTPKGIDLYPVLMALVRWGDQHYATEVGPPVIHHHQRCGHDFSAVLTCSECGEPVSPYETTVRFAPEAITA</sequence>
<accession>A0ABT3T900</accession>